<evidence type="ECO:0000256" key="1">
    <source>
        <dbReference type="SAM" id="MobiDB-lite"/>
    </source>
</evidence>
<sequence length="104" mass="11245">MAKQYTIVKREGTTLLYAEKNGDKDAVAKKLNLQGFLYQGLRKGLTIVFKGLPQAKNLRVLRADGNLKALTPDVPVDTLPVKAVKKPAAKTAKAPAKSRSRATA</sequence>
<evidence type="ECO:0000313" key="3">
    <source>
        <dbReference type="Proteomes" id="UP000221949"/>
    </source>
</evidence>
<gene>
    <name evidence="2" type="ORF">STRATTON_130</name>
</gene>
<evidence type="ECO:0000313" key="2">
    <source>
        <dbReference type="EMBL" id="ANZ50555.1"/>
    </source>
</evidence>
<dbReference type="Proteomes" id="UP000221949">
    <property type="component" value="Segment"/>
</dbReference>
<protein>
    <submittedName>
        <fullName evidence="2">Uncharacterized protein</fullName>
    </submittedName>
</protein>
<reference evidence="3" key="1">
    <citation type="submission" date="2016-06" db="EMBL/GenBank/DDBJ databases">
        <authorList>
            <person name="Berg J.A."/>
            <person name="Stratton M.L."/>
            <person name="Esplin I.D."/>
            <person name="Jensen G.L."/>
            <person name="Merrill B.D."/>
            <person name="Breakwell D.P."/>
            <person name="Hope S."/>
            <person name="Grose J.H."/>
        </authorList>
    </citation>
    <scope>NUCLEOTIDE SEQUENCE [LARGE SCALE GENOMIC DNA]</scope>
</reference>
<organism evidence="2 3">
    <name type="scientific">Erwinia phage vB_EamM_Stratton</name>
    <dbReference type="NCBI Taxonomy" id="1883378"/>
    <lineage>
        <taxon>Viruses</taxon>
        <taxon>Duplodnaviria</taxon>
        <taxon>Heunggongvirae</taxon>
        <taxon>Uroviricota</taxon>
        <taxon>Caudoviricetes</taxon>
        <taxon>Chimalliviridae</taxon>
        <taxon>Erskinevirus</taxon>
        <taxon>Erskinevirus EaH2</taxon>
    </lineage>
</organism>
<accession>A0A1B2IH39</accession>
<feature type="region of interest" description="Disordered" evidence="1">
    <location>
        <begin position="85"/>
        <end position="104"/>
    </location>
</feature>
<dbReference type="EMBL" id="KX397373">
    <property type="protein sequence ID" value="ANZ50555.1"/>
    <property type="molecule type" value="Genomic_DNA"/>
</dbReference>
<name>A0A1B2IH39_9CAUD</name>
<proteinExistence type="predicted"/>